<evidence type="ECO:0000256" key="1">
    <source>
        <dbReference type="ARBA" id="ARBA00010564"/>
    </source>
</evidence>
<evidence type="ECO:0000256" key="3">
    <source>
        <dbReference type="ARBA" id="ARBA00022485"/>
    </source>
</evidence>
<dbReference type="AlphaFoldDB" id="A7RM38"/>
<dbReference type="InterPro" id="IPR007238">
    <property type="entry name" value="DNA_primase_lsu_euk/arc"/>
</dbReference>
<feature type="binding site" evidence="11">
    <location>
        <position position="381"/>
    </location>
    <ligand>
        <name>[4Fe-4S] cluster</name>
        <dbReference type="ChEBI" id="CHEBI:49883"/>
    </ligand>
</feature>
<protein>
    <recommendedName>
        <fullName evidence="2 10">DNA primase large subunit</fullName>
    </recommendedName>
</protein>
<dbReference type="GO" id="GO:0006270">
    <property type="term" value="P:DNA replication initiation"/>
    <property type="evidence" value="ECO:0000318"/>
    <property type="project" value="GO_Central"/>
</dbReference>
<feature type="domain" description="DNA primase large subunit C-terminal" evidence="13">
    <location>
        <begin position="293"/>
        <end position="461"/>
    </location>
</feature>
<evidence type="ECO:0000256" key="6">
    <source>
        <dbReference type="ARBA" id="ARBA00022723"/>
    </source>
</evidence>
<evidence type="ECO:0000313" key="15">
    <source>
        <dbReference type="Proteomes" id="UP000001593"/>
    </source>
</evidence>
<comment type="cofactor">
    <cofactor evidence="10">
        <name>[4Fe-4S] cluster</name>
        <dbReference type="ChEBI" id="CHEBI:49883"/>
    </cofactor>
    <text evidence="10">Binds 1 [4Fe-4S] cluster.</text>
</comment>
<keyword evidence="3 10" id="KW-0004">4Fe-4S</keyword>
<feature type="binding site" evidence="11">
    <location>
        <position position="438"/>
    </location>
    <ligand>
        <name>[4Fe-4S] cluster</name>
        <dbReference type="ChEBI" id="CHEBI:49883"/>
    </ligand>
</feature>
<dbReference type="Gene3D" id="1.20.930.80">
    <property type="match status" value="1"/>
</dbReference>
<name>A7RM38_NEMVE</name>
<dbReference type="PANTHER" id="PTHR10537">
    <property type="entry name" value="DNA PRIMASE LARGE SUBUNIT"/>
    <property type="match status" value="1"/>
</dbReference>
<dbReference type="PhylomeDB" id="A7RM38"/>
<dbReference type="HOGENOM" id="CLU_026253_2_0_1"/>
<dbReference type="CDD" id="cd07322">
    <property type="entry name" value="PriL_PriS_Eukaryotic"/>
    <property type="match status" value="1"/>
</dbReference>
<comment type="similarity">
    <text evidence="1 10">Belongs to the eukaryotic-type primase large subunit family.</text>
</comment>
<feature type="region of interest" description="Disordered" evidence="12">
    <location>
        <begin position="464"/>
        <end position="499"/>
    </location>
</feature>
<organism evidence="14 15">
    <name type="scientific">Nematostella vectensis</name>
    <name type="common">Starlet sea anemone</name>
    <dbReference type="NCBI Taxonomy" id="45351"/>
    <lineage>
        <taxon>Eukaryota</taxon>
        <taxon>Metazoa</taxon>
        <taxon>Cnidaria</taxon>
        <taxon>Anthozoa</taxon>
        <taxon>Hexacorallia</taxon>
        <taxon>Actiniaria</taxon>
        <taxon>Edwardsiidae</taxon>
        <taxon>Nematostella</taxon>
    </lineage>
</organism>
<dbReference type="GO" id="GO:0046872">
    <property type="term" value="F:metal ion binding"/>
    <property type="evidence" value="ECO:0007669"/>
    <property type="project" value="UniProtKB-UniRule"/>
</dbReference>
<feature type="compositionally biased region" description="Polar residues" evidence="12">
    <location>
        <begin position="470"/>
        <end position="481"/>
    </location>
</feature>
<dbReference type="OMA" id="RINYKPW"/>
<keyword evidence="6 10" id="KW-0479">Metal-binding</keyword>
<feature type="region of interest" description="Disordered" evidence="12">
    <location>
        <begin position="1"/>
        <end position="22"/>
    </location>
</feature>
<dbReference type="Pfam" id="PF26466">
    <property type="entry name" value="DNA_primase_lrg_N"/>
    <property type="match status" value="1"/>
</dbReference>
<dbReference type="InterPro" id="IPR016558">
    <property type="entry name" value="DNA_primase_lsu_euk"/>
</dbReference>
<reference evidence="14 15" key="1">
    <citation type="journal article" date="2007" name="Science">
        <title>Sea anemone genome reveals ancestral eumetazoan gene repertoire and genomic organization.</title>
        <authorList>
            <person name="Putnam N.H."/>
            <person name="Srivastava M."/>
            <person name="Hellsten U."/>
            <person name="Dirks B."/>
            <person name="Chapman J."/>
            <person name="Salamov A."/>
            <person name="Terry A."/>
            <person name="Shapiro H."/>
            <person name="Lindquist E."/>
            <person name="Kapitonov V.V."/>
            <person name="Jurka J."/>
            <person name="Genikhovich G."/>
            <person name="Grigoriev I.V."/>
            <person name="Lucas S.M."/>
            <person name="Steele R.E."/>
            <person name="Finnerty J.R."/>
            <person name="Technau U."/>
            <person name="Martindale M.Q."/>
            <person name="Rokhsar D.S."/>
        </authorList>
    </citation>
    <scope>NUCLEOTIDE SEQUENCE [LARGE SCALE GENOMIC DNA]</scope>
    <source>
        <strain evidence="15">CH2 X CH6</strain>
    </source>
</reference>
<keyword evidence="8 10" id="KW-0411">Iron-sulfur</keyword>
<dbReference type="InterPro" id="IPR058560">
    <property type="entry name" value="DNA_primase_C"/>
</dbReference>
<feature type="binding site" evidence="11">
    <location>
        <position position="398"/>
    </location>
    <ligand>
        <name>[4Fe-4S] cluster</name>
        <dbReference type="ChEBI" id="CHEBI:49883"/>
    </ligand>
</feature>
<gene>
    <name evidence="14" type="ORF">NEMVEDRAFT_v1g179624</name>
</gene>
<evidence type="ECO:0000256" key="2">
    <source>
        <dbReference type="ARBA" id="ARBA00019038"/>
    </source>
</evidence>
<evidence type="ECO:0000256" key="8">
    <source>
        <dbReference type="ARBA" id="ARBA00023014"/>
    </source>
</evidence>
<dbReference type="STRING" id="45351.A7RM38"/>
<dbReference type="GO" id="GO:0003677">
    <property type="term" value="F:DNA binding"/>
    <property type="evidence" value="ECO:0007669"/>
    <property type="project" value="UniProtKB-UniRule"/>
</dbReference>
<evidence type="ECO:0000259" key="13">
    <source>
        <dbReference type="Pfam" id="PF04104"/>
    </source>
</evidence>
<dbReference type="PIRSF" id="PIRSF009449">
    <property type="entry name" value="DNA_primase_large_subunit"/>
    <property type="match status" value="1"/>
</dbReference>
<comment type="function">
    <text evidence="10">DNA primase is the polymerase that synthesizes small RNA primers for the Okazaki fragments made during discontinuous DNA replication.</text>
</comment>
<dbReference type="GO" id="GO:0051539">
    <property type="term" value="F:4 iron, 4 sulfur cluster binding"/>
    <property type="evidence" value="ECO:0007669"/>
    <property type="project" value="UniProtKB-UniRule"/>
</dbReference>
<evidence type="ECO:0000256" key="4">
    <source>
        <dbReference type="ARBA" id="ARBA00022515"/>
    </source>
</evidence>
<dbReference type="eggNOG" id="KOG2267">
    <property type="taxonomic scope" value="Eukaryota"/>
</dbReference>
<evidence type="ECO:0000256" key="7">
    <source>
        <dbReference type="ARBA" id="ARBA00023004"/>
    </source>
</evidence>
<dbReference type="OrthoDB" id="421393at2759"/>
<keyword evidence="7 10" id="KW-0408">Iron</keyword>
<dbReference type="GO" id="GO:0006269">
    <property type="term" value="P:DNA replication, synthesis of primer"/>
    <property type="evidence" value="ECO:0000318"/>
    <property type="project" value="GO_Central"/>
</dbReference>
<evidence type="ECO:0000256" key="5">
    <source>
        <dbReference type="ARBA" id="ARBA00022705"/>
    </source>
</evidence>
<keyword evidence="15" id="KW-1185">Reference proteome</keyword>
<keyword evidence="4 10" id="KW-0639">Primosome</keyword>
<dbReference type="FunFam" id="1.20.930.80:FF:000001">
    <property type="entry name" value="DNA primase large subunit"/>
    <property type="match status" value="1"/>
</dbReference>
<accession>A7RM38</accession>
<dbReference type="InParanoid" id="A7RM38"/>
<dbReference type="Pfam" id="PF04104">
    <property type="entry name" value="DNA_primase_lrg"/>
    <property type="match status" value="1"/>
</dbReference>
<evidence type="ECO:0000256" key="9">
    <source>
        <dbReference type="ARBA" id="ARBA00023125"/>
    </source>
</evidence>
<proteinExistence type="inferred from homology"/>
<dbReference type="EMBL" id="DS469519">
    <property type="protein sequence ID" value="EDO47437.1"/>
    <property type="molecule type" value="Genomic_DNA"/>
</dbReference>
<keyword evidence="9 10" id="KW-0238">DNA-binding</keyword>
<evidence type="ECO:0000256" key="11">
    <source>
        <dbReference type="PIRSR" id="PIRSR009449-1"/>
    </source>
</evidence>
<dbReference type="KEGG" id="nve:5519621"/>
<sequence length="517" mass="59936">MQFSGSARGNLVKKPVLSGGREESRYPDRLQMYKIPPTDNISLEEFEELAIERLKVLREVETLGIRFKRESKEYKEKMSKHLSDFLPHLYISNMYSSKSTANDEYDDKRKDHISHFILRLAYCRSEDLRRWFLLQESELFRFRFVTEEEGKGVEEFLQHNSLSYTPIGEEEKTTFLEKLRDSGYNLTDAAVLASKYYKVHFTEALDLVRSRKVFLREGSAYIPHQSLVSIITNVFRTQLSHALAVTARALPYLEEDDRLLPRLSNLSRQYLGQDYSQKKNIAGGKITLDQIDAVSQKSFPLCMRQLHQNLRENHHLKHGGRMQYGLFLKGIGLTLEESLAFWRTEFIRIMDLDKFDKQYAYNIRHNYGKEGKRADYTPYSCMKIIMSNQPGPGDCHGCTYRHTDPDLLRQQLARHKLGKEGLDEIMKLVKETHYQLACTRFFEVTHNVSGLSAFNHPNQYFEESRKGATPNLSGLQSTPLSQGVKRESTSSTTQSNEEMAIDDEVDDQQLMEIAMNA</sequence>
<evidence type="ECO:0000256" key="10">
    <source>
        <dbReference type="PIRNR" id="PIRNR009449"/>
    </source>
</evidence>
<evidence type="ECO:0000256" key="12">
    <source>
        <dbReference type="SAM" id="MobiDB-lite"/>
    </source>
</evidence>
<dbReference type="PANTHER" id="PTHR10537:SF3">
    <property type="entry name" value="DNA PRIMASE LARGE SUBUNIT"/>
    <property type="match status" value="1"/>
</dbReference>
<keyword evidence="5 10" id="KW-0235">DNA replication</keyword>
<dbReference type="GO" id="GO:0005658">
    <property type="term" value="C:alpha DNA polymerase:primase complex"/>
    <property type="evidence" value="ECO:0000318"/>
    <property type="project" value="GO_Central"/>
</dbReference>
<feature type="binding site" evidence="11">
    <location>
        <position position="302"/>
    </location>
    <ligand>
        <name>[4Fe-4S] cluster</name>
        <dbReference type="ChEBI" id="CHEBI:49883"/>
    </ligand>
</feature>
<evidence type="ECO:0000313" key="14">
    <source>
        <dbReference type="EMBL" id="EDO47437.1"/>
    </source>
</evidence>
<dbReference type="Proteomes" id="UP000001593">
    <property type="component" value="Unassembled WGS sequence"/>
</dbReference>